<dbReference type="SUPFAM" id="SSF55486">
    <property type="entry name" value="Metalloproteases ('zincins'), catalytic domain"/>
    <property type="match status" value="1"/>
</dbReference>
<dbReference type="EMBL" id="BFBR01000004">
    <property type="protein sequence ID" value="GBF58028.1"/>
    <property type="molecule type" value="Genomic_DNA"/>
</dbReference>
<dbReference type="Pfam" id="PF06262">
    <property type="entry name" value="Zincin_1"/>
    <property type="match status" value="1"/>
</dbReference>
<accession>A0A2P2EAC9</accession>
<evidence type="ECO:0000313" key="1">
    <source>
        <dbReference type="EMBL" id="GBF58028.1"/>
    </source>
</evidence>
<sequence length="140" mass="15395">MQTYSFSLPREPDLDDLADLAEQAFARLPEPFRIACGRVVFRVAEAADPATLRALGLSHPLQLAGLYRGASVRLEIANSGHLPPPEVWLYRAAIVQEWRSRGNVSLADMVSHVLVHEIGHHMGLSDADMARLEAEDEAAD</sequence>
<name>A0A2P2EAC9_9PROT</name>
<dbReference type="CDD" id="cd12952">
    <property type="entry name" value="MMP_ACEL2062"/>
    <property type="match status" value="1"/>
</dbReference>
<comment type="caution">
    <text evidence="1">The sequence shown here is derived from an EMBL/GenBank/DDBJ whole genome shotgun (WGS) entry which is preliminary data.</text>
</comment>
<dbReference type="InterPro" id="IPR038555">
    <property type="entry name" value="Zincin_1_sf"/>
</dbReference>
<reference evidence="1 2" key="1">
    <citation type="journal article" date="2018" name="Genome Announc.">
        <title>Draft Genome Sequence of "Candidatus Phycosocius bacilliformis," an Alphaproteobacterial Ectosymbiont of the Hydrocarbon-Producing Green Alga Botryococcus braunii.</title>
        <authorList>
            <person name="Tanabe Y."/>
            <person name="Yamaguchi H."/>
            <person name="Watanabe M.M."/>
        </authorList>
    </citation>
    <scope>NUCLEOTIDE SEQUENCE [LARGE SCALE GENOMIC DNA]</scope>
    <source>
        <strain evidence="1 2">BOTRYCO-2</strain>
    </source>
</reference>
<proteinExistence type="predicted"/>
<dbReference type="OrthoDB" id="9806895at2"/>
<organism evidence="1 2">
    <name type="scientific">Candidatus Phycosocius bacilliformis</name>
    <dbReference type="NCBI Taxonomy" id="1445552"/>
    <lineage>
        <taxon>Bacteria</taxon>
        <taxon>Pseudomonadati</taxon>
        <taxon>Pseudomonadota</taxon>
        <taxon>Alphaproteobacteria</taxon>
        <taxon>Caulobacterales</taxon>
        <taxon>Caulobacterales incertae sedis</taxon>
        <taxon>Candidatus Phycosocius</taxon>
    </lineage>
</organism>
<evidence type="ECO:0000313" key="2">
    <source>
        <dbReference type="Proteomes" id="UP000245086"/>
    </source>
</evidence>
<dbReference type="Proteomes" id="UP000245086">
    <property type="component" value="Unassembled WGS sequence"/>
</dbReference>
<protein>
    <recommendedName>
        <fullName evidence="3">Acetylglutamate kinase</fullName>
    </recommendedName>
</protein>
<keyword evidence="2" id="KW-1185">Reference proteome</keyword>
<gene>
    <name evidence="1" type="ORF">PbB2_01699</name>
</gene>
<dbReference type="Gene3D" id="3.30.2010.20">
    <property type="match status" value="1"/>
</dbReference>
<dbReference type="InterPro" id="IPR010428">
    <property type="entry name" value="Zincin_1"/>
</dbReference>
<evidence type="ECO:0008006" key="3">
    <source>
        <dbReference type="Google" id="ProtNLM"/>
    </source>
</evidence>
<dbReference type="AlphaFoldDB" id="A0A2P2EAC9"/>